<reference evidence="4" key="1">
    <citation type="submission" date="2025-08" db="UniProtKB">
        <authorList>
            <consortium name="RefSeq"/>
        </authorList>
    </citation>
    <scope>IDENTIFICATION</scope>
    <source>
        <tissue evidence="4">Whole organism</tissue>
    </source>
</reference>
<evidence type="ECO:0000313" key="4">
    <source>
        <dbReference type="RefSeq" id="XP_018023176.1"/>
    </source>
</evidence>
<evidence type="ECO:0000256" key="1">
    <source>
        <dbReference type="SAM" id="MobiDB-lite"/>
    </source>
</evidence>
<dbReference type="AlphaFoldDB" id="A0A8B7PD41"/>
<accession>A0A8B7PD41</accession>
<feature type="compositionally biased region" description="Low complexity" evidence="1">
    <location>
        <begin position="232"/>
        <end position="243"/>
    </location>
</feature>
<feature type="compositionally biased region" description="Pro residues" evidence="1">
    <location>
        <begin position="221"/>
        <end position="231"/>
    </location>
</feature>
<keyword evidence="2" id="KW-0812">Transmembrane</keyword>
<evidence type="ECO:0000313" key="3">
    <source>
        <dbReference type="Proteomes" id="UP000694843"/>
    </source>
</evidence>
<dbReference type="Proteomes" id="UP000694843">
    <property type="component" value="Unplaced"/>
</dbReference>
<dbReference type="KEGG" id="hazt:108679119"/>
<feature type="compositionally biased region" description="Low complexity" evidence="1">
    <location>
        <begin position="144"/>
        <end position="167"/>
    </location>
</feature>
<keyword evidence="2" id="KW-1133">Transmembrane helix</keyword>
<feature type="compositionally biased region" description="Low complexity" evidence="1">
    <location>
        <begin position="176"/>
        <end position="192"/>
    </location>
</feature>
<dbReference type="OrthoDB" id="6381299at2759"/>
<keyword evidence="3" id="KW-1185">Reference proteome</keyword>
<evidence type="ECO:0000256" key="2">
    <source>
        <dbReference type="SAM" id="Phobius"/>
    </source>
</evidence>
<dbReference type="GeneID" id="108679119"/>
<organism evidence="3 4">
    <name type="scientific">Hyalella azteca</name>
    <name type="common">Amphipod</name>
    <dbReference type="NCBI Taxonomy" id="294128"/>
    <lineage>
        <taxon>Eukaryota</taxon>
        <taxon>Metazoa</taxon>
        <taxon>Ecdysozoa</taxon>
        <taxon>Arthropoda</taxon>
        <taxon>Crustacea</taxon>
        <taxon>Multicrustacea</taxon>
        <taxon>Malacostraca</taxon>
        <taxon>Eumalacostraca</taxon>
        <taxon>Peracarida</taxon>
        <taxon>Amphipoda</taxon>
        <taxon>Senticaudata</taxon>
        <taxon>Talitrida</taxon>
        <taxon>Talitroidea</taxon>
        <taxon>Hyalellidae</taxon>
        <taxon>Hyalella</taxon>
    </lineage>
</organism>
<sequence>MLFAKHFLKQGLQVGPWKVTRKVLLFIIAFCVVVLAFGTLMLETHAFDADDDDDDDGSYERYDDDDFDEHWRFGGGDLFMMILMGLAGAGIIVSALACCFAQVNPPSHLESRPGEQVFTIQLTKPSIGPQHPEALSHYQHYHLQQQQQFERQYRQQQQQQATSQQQQPVAAHSIPQQQRTNSSQQQQETNSSCGSRPPHTSSREGLRHQRSAPNTHRHVRSPPPPYTPSPPAQASAPSAASPSDQPPPYSP</sequence>
<protein>
    <submittedName>
        <fullName evidence="4">Zinc finger protein rotund</fullName>
    </submittedName>
</protein>
<feature type="transmembrane region" description="Helical" evidence="2">
    <location>
        <begin position="78"/>
        <end position="103"/>
    </location>
</feature>
<dbReference type="RefSeq" id="XP_018023176.1">
    <property type="nucleotide sequence ID" value="XM_018167687.2"/>
</dbReference>
<gene>
    <name evidence="4" type="primary">LOC108679119</name>
</gene>
<keyword evidence="2" id="KW-0472">Membrane</keyword>
<feature type="region of interest" description="Disordered" evidence="1">
    <location>
        <begin position="143"/>
        <end position="251"/>
    </location>
</feature>
<feature type="transmembrane region" description="Helical" evidence="2">
    <location>
        <begin position="23"/>
        <end position="42"/>
    </location>
</feature>
<name>A0A8B7PD41_HYAAZ</name>
<proteinExistence type="predicted"/>